<dbReference type="SUPFAM" id="SSF46785">
    <property type="entry name" value="Winged helix' DNA-binding domain"/>
    <property type="match status" value="1"/>
</dbReference>
<reference evidence="4 5" key="1">
    <citation type="submission" date="2020-12" db="EMBL/GenBank/DDBJ databases">
        <title>Sulforoseuscoccus oceanibium gen. nov., sp. nov., a representative of the phylum Verrucomicrobia with special cytoplasmic membrane, and proposal of Sulforoseuscoccusaceae fam. nov.</title>
        <authorList>
            <person name="Xi F."/>
        </authorList>
    </citation>
    <scope>NUCLEOTIDE SEQUENCE [LARGE SCALE GENOMIC DNA]</scope>
    <source>
        <strain evidence="4 5">T37</strain>
    </source>
</reference>
<dbReference type="GO" id="GO:0003700">
    <property type="term" value="F:DNA-binding transcription factor activity"/>
    <property type="evidence" value="ECO:0007669"/>
    <property type="project" value="InterPro"/>
</dbReference>
<keyword evidence="1" id="KW-0805">Transcription regulation</keyword>
<keyword evidence="2 4" id="KW-0238">DNA-binding</keyword>
<dbReference type="Proteomes" id="UP000475117">
    <property type="component" value="Chromosome"/>
</dbReference>
<dbReference type="KEGG" id="soa:G3M56_013705"/>
<dbReference type="Pfam" id="PF13377">
    <property type="entry name" value="Peripla_BP_3"/>
    <property type="match status" value="1"/>
</dbReference>
<evidence type="ECO:0000313" key="4">
    <source>
        <dbReference type="EMBL" id="QQL44908.1"/>
    </source>
</evidence>
<dbReference type="PANTHER" id="PTHR30146">
    <property type="entry name" value="LACI-RELATED TRANSCRIPTIONAL REPRESSOR"/>
    <property type="match status" value="1"/>
</dbReference>
<dbReference type="InterPro" id="IPR036388">
    <property type="entry name" value="WH-like_DNA-bd_sf"/>
</dbReference>
<protein>
    <submittedName>
        <fullName evidence="4">LacI family DNA-binding transcriptional regulator</fullName>
    </submittedName>
</protein>
<dbReference type="InterPro" id="IPR000524">
    <property type="entry name" value="Tscrpt_reg_HTH_GntR"/>
</dbReference>
<evidence type="ECO:0000256" key="3">
    <source>
        <dbReference type="ARBA" id="ARBA00023163"/>
    </source>
</evidence>
<evidence type="ECO:0000256" key="1">
    <source>
        <dbReference type="ARBA" id="ARBA00023015"/>
    </source>
</evidence>
<dbReference type="PANTHER" id="PTHR30146:SF109">
    <property type="entry name" value="HTH-TYPE TRANSCRIPTIONAL REGULATOR GALS"/>
    <property type="match status" value="1"/>
</dbReference>
<dbReference type="AlphaFoldDB" id="A0A6B3LDP7"/>
<gene>
    <name evidence="4" type="ORF">G3M56_013705</name>
</gene>
<dbReference type="Gene3D" id="3.40.50.2300">
    <property type="match status" value="2"/>
</dbReference>
<dbReference type="SMART" id="SM00345">
    <property type="entry name" value="HTH_GNTR"/>
    <property type="match status" value="1"/>
</dbReference>
<evidence type="ECO:0000313" key="5">
    <source>
        <dbReference type="Proteomes" id="UP000475117"/>
    </source>
</evidence>
<sequence>MSGYIKMTLAERVAGKLRQEIGERRWGRELPGIRTLADEMGVSKATMTKALQVLEAWGVVEPVVKGKARRVVESEVLGQVTGVGATPVACPRVVMLTRISYDRLGRVDREFYGHLLRLFEEQGRRVSVVTAATGDMSEDELRCMVADHPADIYVIWNSGEHVARWFRQHRIRAVFVGGQFRPGSACLVSFSGQVVVEQALGHLIGLGHRRIVLPRIGKPDDSGGITLAVQRLFKEAGIQFGPYNMPFWDGDPDGFIDLLRRSFQLTPPTALVVWSAPLVPALWSFMIEQGIRCPEDLSVVLLDDNPLLDTMRPQLDVVEKSPKVLASRMAAKVAELALAQVDDETATQSVLIGGKLRVRGSSRSLVAAVK</sequence>
<organism evidence="4 5">
    <name type="scientific">Sulfuriroseicoccus oceanibius</name>
    <dbReference type="NCBI Taxonomy" id="2707525"/>
    <lineage>
        <taxon>Bacteria</taxon>
        <taxon>Pseudomonadati</taxon>
        <taxon>Verrucomicrobiota</taxon>
        <taxon>Verrucomicrobiia</taxon>
        <taxon>Verrucomicrobiales</taxon>
        <taxon>Verrucomicrobiaceae</taxon>
        <taxon>Sulfuriroseicoccus</taxon>
    </lineage>
</organism>
<accession>A0A6B3LDP7</accession>
<proteinExistence type="predicted"/>
<dbReference type="Pfam" id="PF00392">
    <property type="entry name" value="GntR"/>
    <property type="match status" value="1"/>
</dbReference>
<dbReference type="EMBL" id="CP066776">
    <property type="protein sequence ID" value="QQL44908.1"/>
    <property type="molecule type" value="Genomic_DNA"/>
</dbReference>
<keyword evidence="5" id="KW-1185">Reference proteome</keyword>
<dbReference type="InterPro" id="IPR036390">
    <property type="entry name" value="WH_DNA-bd_sf"/>
</dbReference>
<name>A0A6B3LDP7_9BACT</name>
<dbReference type="PRINTS" id="PR00035">
    <property type="entry name" value="HTHGNTR"/>
</dbReference>
<dbReference type="SUPFAM" id="SSF53822">
    <property type="entry name" value="Periplasmic binding protein-like I"/>
    <property type="match status" value="1"/>
</dbReference>
<dbReference type="InterPro" id="IPR028082">
    <property type="entry name" value="Peripla_BP_I"/>
</dbReference>
<dbReference type="Gene3D" id="1.10.10.10">
    <property type="entry name" value="Winged helix-like DNA-binding domain superfamily/Winged helix DNA-binding domain"/>
    <property type="match status" value="1"/>
</dbReference>
<dbReference type="RefSeq" id="WP_164364763.1">
    <property type="nucleotide sequence ID" value="NZ_CP066776.1"/>
</dbReference>
<dbReference type="GO" id="GO:0000976">
    <property type="term" value="F:transcription cis-regulatory region binding"/>
    <property type="evidence" value="ECO:0007669"/>
    <property type="project" value="TreeGrafter"/>
</dbReference>
<evidence type="ECO:0000256" key="2">
    <source>
        <dbReference type="ARBA" id="ARBA00023125"/>
    </source>
</evidence>
<dbReference type="InterPro" id="IPR046335">
    <property type="entry name" value="LacI/GalR-like_sensor"/>
</dbReference>
<keyword evidence="3" id="KW-0804">Transcription</keyword>